<evidence type="ECO:0000313" key="3">
    <source>
        <dbReference type="Proteomes" id="UP000485058"/>
    </source>
</evidence>
<reference evidence="2 3" key="1">
    <citation type="submission" date="2020-02" db="EMBL/GenBank/DDBJ databases">
        <title>Draft genome sequence of Haematococcus lacustris strain NIES-144.</title>
        <authorList>
            <person name="Morimoto D."/>
            <person name="Nakagawa S."/>
            <person name="Yoshida T."/>
            <person name="Sawayama S."/>
        </authorList>
    </citation>
    <scope>NUCLEOTIDE SEQUENCE [LARGE SCALE GENOMIC DNA]</scope>
    <source>
        <strain evidence="2 3">NIES-144</strain>
    </source>
</reference>
<proteinExistence type="predicted"/>
<evidence type="ECO:0000256" key="1">
    <source>
        <dbReference type="SAM" id="MobiDB-lite"/>
    </source>
</evidence>
<feature type="region of interest" description="Disordered" evidence="1">
    <location>
        <begin position="1"/>
        <end position="39"/>
    </location>
</feature>
<name>A0A699YXP8_HAELA</name>
<evidence type="ECO:0000313" key="2">
    <source>
        <dbReference type="EMBL" id="GFH14430.1"/>
    </source>
</evidence>
<feature type="non-terminal residue" evidence="2">
    <location>
        <position position="1"/>
    </location>
</feature>
<keyword evidence="3" id="KW-1185">Reference proteome</keyword>
<feature type="non-terminal residue" evidence="2">
    <location>
        <position position="88"/>
    </location>
</feature>
<dbReference type="AlphaFoldDB" id="A0A699YXP8"/>
<dbReference type="EMBL" id="BLLF01000725">
    <property type="protein sequence ID" value="GFH14430.1"/>
    <property type="molecule type" value="Genomic_DNA"/>
</dbReference>
<accession>A0A699YXP8</accession>
<sequence length="88" mass="9253">MFGTQADQSKDNESGQRGATLLRQTSPLLTVADNQGSGTPREYAVALSGAREHGTAEGLLTTATKQQLLAGQTYFPGTTDRALREGKG</sequence>
<organism evidence="2 3">
    <name type="scientific">Haematococcus lacustris</name>
    <name type="common">Green alga</name>
    <name type="synonym">Haematococcus pluvialis</name>
    <dbReference type="NCBI Taxonomy" id="44745"/>
    <lineage>
        <taxon>Eukaryota</taxon>
        <taxon>Viridiplantae</taxon>
        <taxon>Chlorophyta</taxon>
        <taxon>core chlorophytes</taxon>
        <taxon>Chlorophyceae</taxon>
        <taxon>CS clade</taxon>
        <taxon>Chlamydomonadales</taxon>
        <taxon>Haematococcaceae</taxon>
        <taxon>Haematococcus</taxon>
    </lineage>
</organism>
<comment type="caution">
    <text evidence="2">The sequence shown here is derived from an EMBL/GenBank/DDBJ whole genome shotgun (WGS) entry which is preliminary data.</text>
</comment>
<protein>
    <submittedName>
        <fullName evidence="2">Uncharacterized protein</fullName>
    </submittedName>
</protein>
<gene>
    <name evidence="2" type="ORF">HaLaN_10483</name>
</gene>
<feature type="compositionally biased region" description="Polar residues" evidence="1">
    <location>
        <begin position="22"/>
        <end position="38"/>
    </location>
</feature>
<dbReference type="Proteomes" id="UP000485058">
    <property type="component" value="Unassembled WGS sequence"/>
</dbReference>